<name>A0A6A0ABX4_HAELA</name>
<evidence type="ECO:0000313" key="5">
    <source>
        <dbReference type="EMBL" id="GFH30369.1"/>
    </source>
</evidence>
<gene>
    <name evidence="5" type="ORF">HaLaN_29212</name>
</gene>
<evidence type="ECO:0000256" key="2">
    <source>
        <dbReference type="ARBA" id="ARBA00022490"/>
    </source>
</evidence>
<protein>
    <recommendedName>
        <fullName evidence="7">Leucine-rich repeat domain-containing protein</fullName>
    </recommendedName>
</protein>
<evidence type="ECO:0000313" key="6">
    <source>
        <dbReference type="Proteomes" id="UP000485058"/>
    </source>
</evidence>
<accession>A0A6A0ABX4</accession>
<dbReference type="Pfam" id="PF13516">
    <property type="entry name" value="LRR_6"/>
    <property type="match status" value="1"/>
</dbReference>
<dbReference type="Gene3D" id="3.80.10.10">
    <property type="entry name" value="Ribonuclease Inhibitor"/>
    <property type="match status" value="1"/>
</dbReference>
<keyword evidence="6" id="KW-1185">Reference proteome</keyword>
<evidence type="ECO:0000256" key="4">
    <source>
        <dbReference type="ARBA" id="ARBA00022737"/>
    </source>
</evidence>
<dbReference type="Proteomes" id="UP000485058">
    <property type="component" value="Unassembled WGS sequence"/>
</dbReference>
<dbReference type="InterPro" id="IPR001611">
    <property type="entry name" value="Leu-rich_rpt"/>
</dbReference>
<feature type="non-terminal residue" evidence="5">
    <location>
        <position position="139"/>
    </location>
</feature>
<evidence type="ECO:0000256" key="1">
    <source>
        <dbReference type="ARBA" id="ARBA00004430"/>
    </source>
</evidence>
<dbReference type="PANTHER" id="PTHR22710:SF2">
    <property type="entry name" value="X-RAY RADIATION RESISTANCE-ASSOCIATED PROTEIN 1"/>
    <property type="match status" value="1"/>
</dbReference>
<feature type="non-terminal residue" evidence="5">
    <location>
        <position position="1"/>
    </location>
</feature>
<keyword evidence="4" id="KW-0677">Repeat</keyword>
<keyword evidence="2" id="KW-0963">Cytoplasm</keyword>
<dbReference type="GO" id="GO:0005634">
    <property type="term" value="C:nucleus"/>
    <property type="evidence" value="ECO:0007669"/>
    <property type="project" value="TreeGrafter"/>
</dbReference>
<reference evidence="5 6" key="1">
    <citation type="submission" date="2020-02" db="EMBL/GenBank/DDBJ databases">
        <title>Draft genome sequence of Haematococcus lacustris strain NIES-144.</title>
        <authorList>
            <person name="Morimoto D."/>
            <person name="Nakagawa S."/>
            <person name="Yoshida T."/>
            <person name="Sawayama S."/>
        </authorList>
    </citation>
    <scope>NUCLEOTIDE SEQUENCE [LARGE SCALE GENOMIC DNA]</scope>
    <source>
        <strain evidence="5 6">NIES-144</strain>
    </source>
</reference>
<organism evidence="5 6">
    <name type="scientific">Haematococcus lacustris</name>
    <name type="common">Green alga</name>
    <name type="synonym">Haematococcus pluvialis</name>
    <dbReference type="NCBI Taxonomy" id="44745"/>
    <lineage>
        <taxon>Eukaryota</taxon>
        <taxon>Viridiplantae</taxon>
        <taxon>Chlorophyta</taxon>
        <taxon>core chlorophytes</taxon>
        <taxon>Chlorophyceae</taxon>
        <taxon>CS clade</taxon>
        <taxon>Chlamydomonadales</taxon>
        <taxon>Haematococcaceae</taxon>
        <taxon>Haematococcus</taxon>
    </lineage>
</organism>
<evidence type="ECO:0000256" key="3">
    <source>
        <dbReference type="ARBA" id="ARBA00022614"/>
    </source>
</evidence>
<dbReference type="AlphaFoldDB" id="A0A6A0ABX4"/>
<dbReference type="InterPro" id="IPR032675">
    <property type="entry name" value="LRR_dom_sf"/>
</dbReference>
<comment type="subcellular location">
    <subcellularLocation>
        <location evidence="1">Cytoplasm</location>
        <location evidence="1">Cytoskeleton</location>
        <location evidence="1">Cilium axoneme</location>
    </subcellularLocation>
</comment>
<dbReference type="SUPFAM" id="SSF52058">
    <property type="entry name" value="L domain-like"/>
    <property type="match status" value="1"/>
</dbReference>
<proteinExistence type="predicted"/>
<dbReference type="PANTHER" id="PTHR22710">
    <property type="entry name" value="X-RAY RADIATION RESISTANCE ASSOCIATED PROTEIN 1 XRRA1"/>
    <property type="match status" value="1"/>
</dbReference>
<comment type="caution">
    <text evidence="5">The sequence shown here is derived from an EMBL/GenBank/DDBJ whole genome shotgun (WGS) entry which is preliminary data.</text>
</comment>
<sequence>MPRKYAPRPATPEGGTLDGFLLLEAGDDELPEGIQAVRLSGKNLAAVECADMAYFTGLRVLDLSDNRVMLPLAATEPVAELLQIPGLAPLAPLARLHALSLSLNRMTSLGKLTPTADFQLLTTLDLSYNQLEVEGCVGA</sequence>
<keyword evidence="3" id="KW-0433">Leucine-rich repeat</keyword>
<dbReference type="EMBL" id="BLLF01004859">
    <property type="protein sequence ID" value="GFH30369.1"/>
    <property type="molecule type" value="Genomic_DNA"/>
</dbReference>
<evidence type="ECO:0008006" key="7">
    <source>
        <dbReference type="Google" id="ProtNLM"/>
    </source>
</evidence>
<dbReference type="GO" id="GO:0005930">
    <property type="term" value="C:axoneme"/>
    <property type="evidence" value="ECO:0007669"/>
    <property type="project" value="UniProtKB-SubCell"/>
</dbReference>